<feature type="transmembrane region" description="Helical" evidence="8">
    <location>
        <begin position="220"/>
        <end position="244"/>
    </location>
</feature>
<dbReference type="InterPro" id="IPR051449">
    <property type="entry name" value="ABC-2_transporter_component"/>
</dbReference>
<evidence type="ECO:0000313" key="10">
    <source>
        <dbReference type="EMBL" id="SLM46454.1"/>
    </source>
</evidence>
<protein>
    <submittedName>
        <fullName evidence="10">Putative transporter subunit: membrane component of ABC superfamily</fullName>
    </submittedName>
</protein>
<feature type="transmembrane region" description="Helical" evidence="8">
    <location>
        <begin position="284"/>
        <end position="301"/>
    </location>
</feature>
<sequence>MRSLVNIFWLGIKELKSVLSDKVLIVFVLYAFTWTIYQQATGTSNEVNNASIAFADEDNSALSKELFGAFYPPRFQYPEVIQAGEIERSMDEGRYMFVVVIPPRFERDLRAGRRPEIQLNIDATAMQQAGIGAGYIKNIISQRTETFLKRADVDVREPMNLVMRKLFNPNGLSAWFSSIVGIINQLTLLTIVLTGAAVIREREHGTLEHLLVMPLNAFEIAMAKVWANGLVILIATALSLFLVVRMVLDVPFEGSMPLWFAGVLLYLFFATALGVFLGTISRSMAQFALLIVLMVVVLQLLSGGSTPVESQPAWLQAITYFLPSRHFVSFSQVIIYRGGGFMAVWRNFAMVSAIGLAFFSYSVVLFRKSIAVTK</sequence>
<dbReference type="AlphaFoldDB" id="A0A1W1I0E4"/>
<dbReference type="InterPro" id="IPR013525">
    <property type="entry name" value="ABC2_TM"/>
</dbReference>
<evidence type="ECO:0000256" key="6">
    <source>
        <dbReference type="ARBA" id="ARBA00022989"/>
    </source>
</evidence>
<feature type="transmembrane region" description="Helical" evidence="8">
    <location>
        <begin position="348"/>
        <end position="366"/>
    </location>
</feature>
<evidence type="ECO:0000256" key="1">
    <source>
        <dbReference type="ARBA" id="ARBA00004651"/>
    </source>
</evidence>
<proteinExistence type="inferred from homology"/>
<dbReference type="OrthoDB" id="9808686at2"/>
<evidence type="ECO:0000256" key="3">
    <source>
        <dbReference type="ARBA" id="ARBA00022448"/>
    </source>
</evidence>
<feature type="transmembrane region" description="Helical" evidence="8">
    <location>
        <begin position="256"/>
        <end position="277"/>
    </location>
</feature>
<reference evidence="10 11" key="1">
    <citation type="submission" date="2017-03" db="EMBL/GenBank/DDBJ databases">
        <authorList>
            <person name="Afonso C.L."/>
            <person name="Miller P.J."/>
            <person name="Scott M.A."/>
            <person name="Spackman E."/>
            <person name="Goraichik I."/>
            <person name="Dimitrov K.M."/>
            <person name="Suarez D.L."/>
            <person name="Swayne D.E."/>
        </authorList>
    </citation>
    <scope>NUCLEOTIDE SEQUENCE [LARGE SCALE GENOMIC DNA]</scope>
    <source>
        <strain evidence="10">Genome sequencing of Nitrospira japonica strain NJ11</strain>
    </source>
</reference>
<dbReference type="GO" id="GO:0140359">
    <property type="term" value="F:ABC-type transporter activity"/>
    <property type="evidence" value="ECO:0007669"/>
    <property type="project" value="InterPro"/>
</dbReference>
<gene>
    <name evidence="10" type="primary">yhhJ</name>
    <name evidence="10" type="ORF">NSJP_0282</name>
</gene>
<accession>A0A1W1I0E4</accession>
<dbReference type="Pfam" id="PF12698">
    <property type="entry name" value="ABC2_membrane_3"/>
    <property type="match status" value="1"/>
</dbReference>
<keyword evidence="6 8" id="KW-1133">Transmembrane helix</keyword>
<dbReference type="PROSITE" id="PS51012">
    <property type="entry name" value="ABC_TM2"/>
    <property type="match status" value="1"/>
</dbReference>
<evidence type="ECO:0000313" key="11">
    <source>
        <dbReference type="Proteomes" id="UP000192042"/>
    </source>
</evidence>
<keyword evidence="3" id="KW-0813">Transport</keyword>
<name>A0A1W1I0E4_9BACT</name>
<evidence type="ECO:0000256" key="8">
    <source>
        <dbReference type="SAM" id="Phobius"/>
    </source>
</evidence>
<dbReference type="PANTHER" id="PTHR30294">
    <property type="entry name" value="MEMBRANE COMPONENT OF ABC TRANSPORTER YHHJ-RELATED"/>
    <property type="match status" value="1"/>
</dbReference>
<evidence type="ECO:0000259" key="9">
    <source>
        <dbReference type="PROSITE" id="PS51012"/>
    </source>
</evidence>
<keyword evidence="11" id="KW-1185">Reference proteome</keyword>
<keyword evidence="5 8" id="KW-0812">Transmembrane</keyword>
<evidence type="ECO:0000256" key="2">
    <source>
        <dbReference type="ARBA" id="ARBA00007783"/>
    </source>
</evidence>
<dbReference type="PANTHER" id="PTHR30294:SF47">
    <property type="entry name" value="INNER MEMBRANE TRANSPORT PERMEASE YHHJ"/>
    <property type="match status" value="1"/>
</dbReference>
<dbReference type="STRING" id="1325564.NSJP_0282"/>
<keyword evidence="4" id="KW-1003">Cell membrane</keyword>
<evidence type="ECO:0000256" key="7">
    <source>
        <dbReference type="ARBA" id="ARBA00023136"/>
    </source>
</evidence>
<feature type="transmembrane region" description="Helical" evidence="8">
    <location>
        <begin position="174"/>
        <end position="199"/>
    </location>
</feature>
<evidence type="ECO:0000256" key="5">
    <source>
        <dbReference type="ARBA" id="ARBA00022692"/>
    </source>
</evidence>
<keyword evidence="7 8" id="KW-0472">Membrane</keyword>
<dbReference type="EMBL" id="LT828648">
    <property type="protein sequence ID" value="SLM46454.1"/>
    <property type="molecule type" value="Genomic_DNA"/>
</dbReference>
<evidence type="ECO:0000256" key="4">
    <source>
        <dbReference type="ARBA" id="ARBA00022475"/>
    </source>
</evidence>
<dbReference type="InterPro" id="IPR047817">
    <property type="entry name" value="ABC2_TM_bact-type"/>
</dbReference>
<comment type="subcellular location">
    <subcellularLocation>
        <location evidence="1">Cell membrane</location>
        <topology evidence="1">Multi-pass membrane protein</topology>
    </subcellularLocation>
</comment>
<dbReference type="RefSeq" id="WP_080885141.1">
    <property type="nucleotide sequence ID" value="NZ_LT828648.1"/>
</dbReference>
<feature type="domain" description="ABC transmembrane type-2" evidence="9">
    <location>
        <begin position="133"/>
        <end position="369"/>
    </location>
</feature>
<comment type="similarity">
    <text evidence="2">Belongs to the ABC-2 integral membrane protein family.</text>
</comment>
<dbReference type="Gene3D" id="3.40.1710.10">
    <property type="entry name" value="abc type-2 transporter like domain"/>
    <property type="match status" value="1"/>
</dbReference>
<dbReference type="GO" id="GO:0005886">
    <property type="term" value="C:plasma membrane"/>
    <property type="evidence" value="ECO:0007669"/>
    <property type="project" value="UniProtKB-SubCell"/>
</dbReference>
<dbReference type="KEGG" id="nja:NSJP_0282"/>
<organism evidence="10 11">
    <name type="scientific">Nitrospira japonica</name>
    <dbReference type="NCBI Taxonomy" id="1325564"/>
    <lineage>
        <taxon>Bacteria</taxon>
        <taxon>Pseudomonadati</taxon>
        <taxon>Nitrospirota</taxon>
        <taxon>Nitrospiria</taxon>
        <taxon>Nitrospirales</taxon>
        <taxon>Nitrospiraceae</taxon>
        <taxon>Nitrospira</taxon>
    </lineage>
</organism>
<dbReference type="Proteomes" id="UP000192042">
    <property type="component" value="Chromosome I"/>
</dbReference>